<dbReference type="GO" id="GO:0006096">
    <property type="term" value="P:glycolytic process"/>
    <property type="evidence" value="ECO:0007669"/>
    <property type="project" value="UniProtKB-UniPathway"/>
</dbReference>
<comment type="pathway">
    <text evidence="1">Carbohydrate degradation; glycolysis; D-glyceraldehyde 3-phosphate and glycerone phosphate from D-glucose: step 4/4.</text>
</comment>
<dbReference type="AlphaFoldDB" id="A0A6H5HDN3"/>
<dbReference type="UniPathway" id="UPA00109">
    <property type="reaction ID" value="UER00183"/>
</dbReference>
<evidence type="ECO:0000256" key="1">
    <source>
        <dbReference type="ARBA" id="ARBA00004714"/>
    </source>
</evidence>
<dbReference type="PANTHER" id="PTHR11627">
    <property type="entry name" value="FRUCTOSE-BISPHOSPHATE ALDOLASE"/>
    <property type="match status" value="1"/>
</dbReference>
<evidence type="ECO:0000256" key="4">
    <source>
        <dbReference type="ARBA" id="ARBA00023152"/>
    </source>
</evidence>
<dbReference type="Pfam" id="PF00274">
    <property type="entry name" value="Glycolytic"/>
    <property type="match status" value="1"/>
</dbReference>
<sequence>MRQEVARFEKWKLNCKGSWRCRGGANEKRLETEESPGISPSLHFCYQILPVHLEKTARKQKDVICWRCFQRFTDQRVHVRLTTKIYRRSSRGLGSLARCARRFQRAYKVRRPAEQTLITRAALNRRPLRLMRNVRIVRHSARQRARSAVHIRSGGSLVPERANQRCDSHGWTQKKTKNDQPRFSSYIFMNSSSLFILTKKVSCCGKILWFEKFNTSEYAAGGHRPTRSDAAKHYAIRKSQSKVLLFGILQCFRQLQVIFHTVWRRRVKILILSPPIELYENGLVSWEEVESAIEGYFLALGERRPPVPLRRRYHAFTFDRLSDEEILKNFRFRREDLPRLKRCLEKTFSNSNNLANVESWELNQFFDRCPISCSRFIRMLPLDHFFRPRKTASRQGVLIYKERGVSLGKFLMDTKVLINGRVCERRENKLTSERSVEGLDAMLPMIYLGIRKGILRHGESCTFANFLRYCVGIANESEARRQWRKLIFDTPSLGDYVSGVIMHPETILQTDDDGESFIANLRSKGIVSGVKLDEGVQPLSCDEPITVGLENLAAKCEAFKNAGIHFAKWRCVYRITKQTPTTVAIQSNALTLARFANICQTKRLVPIIEPDIEQDGKHSLRRMEKVTEAVLSAVVKAMQDHNVYLEGAILKINFVTPGMQCSKTYSLQDMAECTVEVLRRTIPPSLQGICFLAGSLKENEATALLDAVVKTVAPKPWYITFSFSRGVHMSTLELWRGNPECVVVAHIHLTKRLEENKLAALGKLIPSDNWSSPTQDGEMFIHNHSFLGDGPRKPEAILASP</sequence>
<comment type="similarity">
    <text evidence="2">Belongs to the class I fructose-bisphosphate aldolase family.</text>
</comment>
<dbReference type="EMBL" id="CADCXU010028207">
    <property type="protein sequence ID" value="CAB0014750.1"/>
    <property type="molecule type" value="Genomic_DNA"/>
</dbReference>
<evidence type="ECO:0000256" key="5">
    <source>
        <dbReference type="ARBA" id="ARBA00023239"/>
    </source>
</evidence>
<dbReference type="OrthoDB" id="36455at2759"/>
<evidence type="ECO:0000256" key="3">
    <source>
        <dbReference type="ARBA" id="ARBA00013068"/>
    </source>
</evidence>
<dbReference type="Gene3D" id="3.20.20.70">
    <property type="entry name" value="Aldolase class I"/>
    <property type="match status" value="1"/>
</dbReference>
<dbReference type="InterPro" id="IPR013785">
    <property type="entry name" value="Aldolase_TIM"/>
</dbReference>
<dbReference type="EC" id="4.1.2.13" evidence="3"/>
<keyword evidence="4" id="KW-0324">Glycolysis</keyword>
<dbReference type="SUPFAM" id="SSF51569">
    <property type="entry name" value="Aldolase"/>
    <property type="match status" value="1"/>
</dbReference>
<dbReference type="Proteomes" id="UP000479000">
    <property type="component" value="Unassembled WGS sequence"/>
</dbReference>
<organism evidence="6 7">
    <name type="scientific">Nesidiocoris tenuis</name>
    <dbReference type="NCBI Taxonomy" id="355587"/>
    <lineage>
        <taxon>Eukaryota</taxon>
        <taxon>Metazoa</taxon>
        <taxon>Ecdysozoa</taxon>
        <taxon>Arthropoda</taxon>
        <taxon>Hexapoda</taxon>
        <taxon>Insecta</taxon>
        <taxon>Pterygota</taxon>
        <taxon>Neoptera</taxon>
        <taxon>Paraneoptera</taxon>
        <taxon>Hemiptera</taxon>
        <taxon>Heteroptera</taxon>
        <taxon>Panheteroptera</taxon>
        <taxon>Cimicomorpha</taxon>
        <taxon>Miridae</taxon>
        <taxon>Dicyphina</taxon>
        <taxon>Nesidiocoris</taxon>
    </lineage>
</organism>
<evidence type="ECO:0000313" key="7">
    <source>
        <dbReference type="Proteomes" id="UP000479000"/>
    </source>
</evidence>
<reference evidence="6 7" key="1">
    <citation type="submission" date="2020-02" db="EMBL/GenBank/DDBJ databases">
        <authorList>
            <person name="Ferguson B K."/>
        </authorList>
    </citation>
    <scope>NUCLEOTIDE SEQUENCE [LARGE SCALE GENOMIC DNA]</scope>
</reference>
<protein>
    <recommendedName>
        <fullName evidence="3">fructose-bisphosphate aldolase</fullName>
        <ecNumber evidence="3">4.1.2.13</ecNumber>
    </recommendedName>
</protein>
<gene>
    <name evidence="6" type="ORF">NTEN_LOCUS19160</name>
</gene>
<keyword evidence="5" id="KW-0456">Lyase</keyword>
<accession>A0A6H5HDN3</accession>
<dbReference type="NCBIfam" id="NF033379">
    <property type="entry name" value="FrucBisAld_I"/>
    <property type="match status" value="1"/>
</dbReference>
<dbReference type="InterPro" id="IPR000741">
    <property type="entry name" value="FBA_I"/>
</dbReference>
<proteinExistence type="inferred from homology"/>
<evidence type="ECO:0000256" key="2">
    <source>
        <dbReference type="ARBA" id="ARBA00010387"/>
    </source>
</evidence>
<name>A0A6H5HDN3_9HEMI</name>
<dbReference type="GO" id="GO:0004332">
    <property type="term" value="F:fructose-bisphosphate aldolase activity"/>
    <property type="evidence" value="ECO:0007669"/>
    <property type="project" value="UniProtKB-EC"/>
</dbReference>
<keyword evidence="7" id="KW-1185">Reference proteome</keyword>
<evidence type="ECO:0000313" key="6">
    <source>
        <dbReference type="EMBL" id="CAB0014750.1"/>
    </source>
</evidence>